<comment type="caution">
    <text evidence="1">The sequence shown here is derived from an EMBL/GenBank/DDBJ whole genome shotgun (WGS) entry which is preliminary data.</text>
</comment>
<evidence type="ECO:0000313" key="1">
    <source>
        <dbReference type="EMBL" id="TWT43381.1"/>
    </source>
</evidence>
<protein>
    <submittedName>
        <fullName evidence="1">Uncharacterized protein</fullName>
    </submittedName>
</protein>
<keyword evidence="2" id="KW-1185">Reference proteome</keyword>
<dbReference type="EMBL" id="SJPH01000004">
    <property type="protein sequence ID" value="TWT43381.1"/>
    <property type="molecule type" value="Genomic_DNA"/>
</dbReference>
<gene>
    <name evidence="1" type="ORF">Pla111_23320</name>
</gene>
<dbReference type="OrthoDB" id="289058at2"/>
<organism evidence="1 2">
    <name type="scientific">Botrimarina hoheduenensis</name>
    <dbReference type="NCBI Taxonomy" id="2528000"/>
    <lineage>
        <taxon>Bacteria</taxon>
        <taxon>Pseudomonadati</taxon>
        <taxon>Planctomycetota</taxon>
        <taxon>Planctomycetia</taxon>
        <taxon>Pirellulales</taxon>
        <taxon>Lacipirellulaceae</taxon>
        <taxon>Botrimarina</taxon>
    </lineage>
</organism>
<evidence type="ECO:0000313" key="2">
    <source>
        <dbReference type="Proteomes" id="UP000318995"/>
    </source>
</evidence>
<proteinExistence type="predicted"/>
<dbReference type="Proteomes" id="UP000318995">
    <property type="component" value="Unassembled WGS sequence"/>
</dbReference>
<name>A0A5C5W037_9BACT</name>
<dbReference type="AlphaFoldDB" id="A0A5C5W037"/>
<reference evidence="1 2" key="1">
    <citation type="submission" date="2019-02" db="EMBL/GenBank/DDBJ databases">
        <title>Deep-cultivation of Planctomycetes and their phenomic and genomic characterization uncovers novel biology.</title>
        <authorList>
            <person name="Wiegand S."/>
            <person name="Jogler M."/>
            <person name="Boedeker C."/>
            <person name="Pinto D."/>
            <person name="Vollmers J."/>
            <person name="Rivas-Marin E."/>
            <person name="Kohn T."/>
            <person name="Peeters S.H."/>
            <person name="Heuer A."/>
            <person name="Rast P."/>
            <person name="Oberbeckmann S."/>
            <person name="Bunk B."/>
            <person name="Jeske O."/>
            <person name="Meyerdierks A."/>
            <person name="Storesund J.E."/>
            <person name="Kallscheuer N."/>
            <person name="Luecker S."/>
            <person name="Lage O.M."/>
            <person name="Pohl T."/>
            <person name="Merkel B.J."/>
            <person name="Hornburger P."/>
            <person name="Mueller R.-W."/>
            <person name="Bruemmer F."/>
            <person name="Labrenz M."/>
            <person name="Spormann A.M."/>
            <person name="Op Den Camp H."/>
            <person name="Overmann J."/>
            <person name="Amann R."/>
            <person name="Jetten M.S.M."/>
            <person name="Mascher T."/>
            <person name="Medema M.H."/>
            <person name="Devos D.P."/>
            <person name="Kaster A.-K."/>
            <person name="Ovreas L."/>
            <person name="Rohde M."/>
            <person name="Galperin M.Y."/>
            <person name="Jogler C."/>
        </authorList>
    </citation>
    <scope>NUCLEOTIDE SEQUENCE [LARGE SCALE GENOMIC DNA]</scope>
    <source>
        <strain evidence="1 2">Pla111</strain>
    </source>
</reference>
<sequence length="154" mass="16394">MPPIQVAAMTLPCGDSSAADSASIFSIEDFRQATQSEQTASSVVAVVPPRPTAVGRPSVPFKRRHLEAGPLDRLLGEATSLARKLGVEVRRRWLAGAGGGSYWRSGMLRVVLDSESSSAAQLATLADALRGDHRLSSMPMSSALFEFLDVRRAA</sequence>
<accession>A0A5C5W037</accession>
<dbReference type="RefSeq" id="WP_146574444.1">
    <property type="nucleotide sequence ID" value="NZ_SJPH01000004.1"/>
</dbReference>